<keyword evidence="1" id="KW-0472">Membrane</keyword>
<dbReference type="SUPFAM" id="SSF49373">
    <property type="entry name" value="Invasin/intimin cell-adhesion fragments"/>
    <property type="match status" value="2"/>
</dbReference>
<dbReference type="STRING" id="341036.SAMN05660649_03523"/>
<sequence>MRRILAKVIIIYLIYYLLFWNNAGLYVDALEINEIMSTSQGSIQIIDSTVSESVYTDQSDNDVLTLDIVTKNNTFKIIGESSAESVAITIKDSNFIVVKQVSANVISGRFEWSDSLSNYIPGETYKTIAIDNNGNTTSHAITLEDNYTLNLSVLTSGKTFTVAGESSCTEVNISIKNSKFVEVENTMIDVNNGRFEWSGSISRFTPEANYSVKVTDTKGHTTSDTVIIPVKDDIYTLTVSVSTKDGELKIVGESSAKSVKINIKDANLRDVFKGSESVKNGRYIWSQSLSKYKEDETYKVIITDKDEHTVTEQMTIPISVKSIEFGDFEKKLEVGKSLSLTTTVMPTKAQDQTVKYFSSNENVATVSSSGKVTSHSAGPVIITASSGNASADAELTVYIKTIKIKLNENFLTLLPNKTFQISTLVLPKTAEQKCTYTSTNENVIIADASGVITAKNPGVASVIVSNGDASEIITAVVNNDSDRELGGSLSSYSNYNAETENIKNSQLASMIQNNASKEIVLNNTDLSLLDSSTLCMLKNENKNLIIEKGKYLILIQGRAIANPANTFLLDIPIEYVEDNMKFVVNDGQPLPGKITINLRDDGVFTKKYLYLYNQSKNKYEKIDSFNADDKSIYIDKGGTYLLTEKKLSQFPINWLVAAVAGGICVVFGSVYVVIKRRYWFY</sequence>
<dbReference type="AlphaFoldDB" id="A0A1I2WP31"/>
<feature type="domain" description="BIG2" evidence="2">
    <location>
        <begin position="319"/>
        <end position="396"/>
    </location>
</feature>
<dbReference type="EMBL" id="FOOX01000014">
    <property type="protein sequence ID" value="SFH02126.1"/>
    <property type="molecule type" value="Genomic_DNA"/>
</dbReference>
<evidence type="ECO:0000313" key="4">
    <source>
        <dbReference type="Proteomes" id="UP000199337"/>
    </source>
</evidence>
<name>A0A1I2WP31_9FIRM</name>
<dbReference type="Proteomes" id="UP000199337">
    <property type="component" value="Unassembled WGS sequence"/>
</dbReference>
<dbReference type="SMART" id="SM00635">
    <property type="entry name" value="BID_2"/>
    <property type="match status" value="2"/>
</dbReference>
<feature type="transmembrane region" description="Helical" evidence="1">
    <location>
        <begin position="654"/>
        <end position="674"/>
    </location>
</feature>
<reference evidence="4" key="1">
    <citation type="submission" date="2016-10" db="EMBL/GenBank/DDBJ databases">
        <authorList>
            <person name="Varghese N."/>
            <person name="Submissions S."/>
        </authorList>
    </citation>
    <scope>NUCLEOTIDE SEQUENCE [LARGE SCALE GENOMIC DNA]</scope>
    <source>
        <strain evidence="4">DSM 17038</strain>
    </source>
</reference>
<keyword evidence="1" id="KW-0812">Transmembrane</keyword>
<dbReference type="Pfam" id="PF02368">
    <property type="entry name" value="Big_2"/>
    <property type="match status" value="1"/>
</dbReference>
<feature type="transmembrane region" description="Helical" evidence="1">
    <location>
        <begin position="9"/>
        <end position="27"/>
    </location>
</feature>
<keyword evidence="4" id="KW-1185">Reference proteome</keyword>
<evidence type="ECO:0000256" key="1">
    <source>
        <dbReference type="SAM" id="Phobius"/>
    </source>
</evidence>
<organism evidence="3 4">
    <name type="scientific">Desulfotruncus arcticus DSM 17038</name>
    <dbReference type="NCBI Taxonomy" id="1121424"/>
    <lineage>
        <taxon>Bacteria</taxon>
        <taxon>Bacillati</taxon>
        <taxon>Bacillota</taxon>
        <taxon>Clostridia</taxon>
        <taxon>Eubacteriales</taxon>
        <taxon>Desulfallaceae</taxon>
        <taxon>Desulfotruncus</taxon>
    </lineage>
</organism>
<dbReference type="InterPro" id="IPR008964">
    <property type="entry name" value="Invasin/intimin_cell_adhesion"/>
</dbReference>
<evidence type="ECO:0000259" key="2">
    <source>
        <dbReference type="SMART" id="SM00635"/>
    </source>
</evidence>
<dbReference type="RefSeq" id="WP_092472746.1">
    <property type="nucleotide sequence ID" value="NZ_FOOX01000014.1"/>
</dbReference>
<protein>
    <submittedName>
        <fullName evidence="3">Ig-like domain (Group 2)</fullName>
    </submittedName>
</protein>
<keyword evidence="1" id="KW-1133">Transmembrane helix</keyword>
<proteinExistence type="predicted"/>
<gene>
    <name evidence="3" type="ORF">SAMN05660649_03523</name>
</gene>
<feature type="domain" description="BIG2" evidence="2">
    <location>
        <begin position="400"/>
        <end position="476"/>
    </location>
</feature>
<evidence type="ECO:0000313" key="3">
    <source>
        <dbReference type="EMBL" id="SFH02126.1"/>
    </source>
</evidence>
<dbReference type="Gene3D" id="2.60.40.1080">
    <property type="match status" value="2"/>
</dbReference>
<accession>A0A1I2WP31</accession>
<dbReference type="OrthoDB" id="2046310at2"/>
<dbReference type="InterPro" id="IPR003343">
    <property type="entry name" value="Big_2"/>
</dbReference>